<evidence type="ECO:0000313" key="2">
    <source>
        <dbReference type="EMBL" id="KUK67458.1"/>
    </source>
</evidence>
<evidence type="ECO:0000259" key="1">
    <source>
        <dbReference type="PROSITE" id="PS51677"/>
    </source>
</evidence>
<organism evidence="2 3">
    <name type="scientific">candidate division WS6 bacterium 36_33</name>
    <dbReference type="NCBI Taxonomy" id="1641388"/>
    <lineage>
        <taxon>Bacteria</taxon>
        <taxon>Candidatus Dojkabacteria</taxon>
    </lineage>
</organism>
<dbReference type="Pfam" id="PF01510">
    <property type="entry name" value="Amidase_2"/>
    <property type="match status" value="1"/>
</dbReference>
<dbReference type="GO" id="GO:0045493">
    <property type="term" value="P:xylan catabolic process"/>
    <property type="evidence" value="ECO:0007669"/>
    <property type="project" value="UniProtKB-KW"/>
</dbReference>
<proteinExistence type="predicted"/>
<dbReference type="Gene3D" id="3.20.20.370">
    <property type="entry name" value="Glycoside hydrolase/deacetylase"/>
    <property type="match status" value="1"/>
</dbReference>
<dbReference type="InterPro" id="IPR002509">
    <property type="entry name" value="NODB_dom"/>
</dbReference>
<comment type="caution">
    <text evidence="2">The sequence shown here is derived from an EMBL/GenBank/DDBJ whole genome shotgun (WGS) entry which is preliminary data.</text>
</comment>
<dbReference type="InterPro" id="IPR036505">
    <property type="entry name" value="Amidase/PGRP_sf"/>
</dbReference>
<dbReference type="PANTHER" id="PTHR10587:SF128">
    <property type="entry name" value="POLYSACCHARIDE DEACETYLASE PDAB-RELATED"/>
    <property type="match status" value="1"/>
</dbReference>
<keyword evidence="2" id="KW-0624">Polysaccharide degradation</keyword>
<dbReference type="GO" id="GO:0016020">
    <property type="term" value="C:membrane"/>
    <property type="evidence" value="ECO:0007669"/>
    <property type="project" value="TreeGrafter"/>
</dbReference>
<keyword evidence="2" id="KW-0858">Xylan degradation</keyword>
<name>A0A101GZB1_9BACT</name>
<dbReference type="GO" id="GO:0016798">
    <property type="term" value="F:hydrolase activity, acting on glycosyl bonds"/>
    <property type="evidence" value="ECO:0007669"/>
    <property type="project" value="UniProtKB-KW"/>
</dbReference>
<dbReference type="InterPro" id="IPR002502">
    <property type="entry name" value="Amidase_domain"/>
</dbReference>
<dbReference type="SUPFAM" id="SSF55846">
    <property type="entry name" value="N-acetylmuramoyl-L-alanine amidase-like"/>
    <property type="match status" value="1"/>
</dbReference>
<dbReference type="PROSITE" id="PS51677">
    <property type="entry name" value="NODB"/>
    <property type="match status" value="1"/>
</dbReference>
<sequence length="671" mass="76733">MKTTNIESKYEGENIDEPKISRQEKFFRLIFTSNILLASTRSNYVPTEAEALEVDDRFPQGERYISPEEDTINPVGDKGPMLDEAYEDGLFFPDFLTSPSEFCFLPSTVGSGLDSEGFIVGKEIEIMVEDTDEEVVEEDVFAKLEANLSPEVKEILSMQPELSFDENGKLYYEEGEDTNPVLTVETDRHLLFPYEQLNDVKFFVIHYDGAPQTFVSGEYRTVLNTINGLNREGNPSVQFCVDSYPVNDEFVDNNGVGIIHSQATGPMPYKGRHVVIGYDLETGREDLYRVKTADLYEQMGVGQDYVDFIRAGNKDFDSFSLGLEQVGTNYSYNFPEQFPPKQQIANVLALVEAASERYGLSAWDIVGHREIQEKSDPGEEYMLTLRYLLGLSYLLDEQLPDDFLETDDPYDYFIKLRDYSIARMGEDRYSTWDDIYGLDGVIEWFENEEVRVTEEKSTERIISEEEKQFLANNEIYSGDRERDIVIMTYDDGGREEDIQHIMEVYEKYGVKTTFFVTGQWVERNRELTKEIIERGFEVGCHGWNHAEMSSLSGAEATRQIADFLDLMKEIDEEYEVRLIRFPFGSRTQALREIAAEYGLQSVMWSNESGGVDEGTYDNVMRGLQAGDIVLSHSTRWYDVHEVERILGGLLEKGYDVVTVGEGMAKGNVYSP</sequence>
<keyword evidence="2" id="KW-0378">Hydrolase</keyword>
<gene>
    <name evidence="2" type="ORF">XD87_0113</name>
</gene>
<dbReference type="AlphaFoldDB" id="A0A101GZB1"/>
<dbReference type="GO" id="GO:0008745">
    <property type="term" value="F:N-acetylmuramoyl-L-alanine amidase activity"/>
    <property type="evidence" value="ECO:0007669"/>
    <property type="project" value="InterPro"/>
</dbReference>
<dbReference type="InterPro" id="IPR011330">
    <property type="entry name" value="Glyco_hydro/deAcase_b/a-brl"/>
</dbReference>
<feature type="domain" description="NodB homology" evidence="1">
    <location>
        <begin position="483"/>
        <end position="671"/>
    </location>
</feature>
<dbReference type="Pfam" id="PF01522">
    <property type="entry name" value="Polysacc_deac_1"/>
    <property type="match status" value="1"/>
</dbReference>
<dbReference type="EMBL" id="LGGI01000009">
    <property type="protein sequence ID" value="KUK67458.1"/>
    <property type="molecule type" value="Genomic_DNA"/>
</dbReference>
<keyword evidence="2" id="KW-0119">Carbohydrate metabolism</keyword>
<protein>
    <submittedName>
        <fullName evidence="2">Putative xylanase/chitin deacetylase</fullName>
    </submittedName>
</protein>
<accession>A0A101GZB1</accession>
<dbReference type="InterPro" id="IPR050248">
    <property type="entry name" value="Polysacc_deacetylase_ArnD"/>
</dbReference>
<keyword evidence="2" id="KW-0326">Glycosidase</keyword>
<reference evidence="3" key="1">
    <citation type="journal article" date="2015" name="MBio">
        <title>Genome-Resolved Metagenomic Analysis Reveals Roles for Candidate Phyla and Other Microbial Community Members in Biogeochemical Transformations in Oil Reservoirs.</title>
        <authorList>
            <person name="Hu P."/>
            <person name="Tom L."/>
            <person name="Singh A."/>
            <person name="Thomas B.C."/>
            <person name="Baker B.J."/>
            <person name="Piceno Y.M."/>
            <person name="Andersen G.L."/>
            <person name="Banfield J.F."/>
        </authorList>
    </citation>
    <scope>NUCLEOTIDE SEQUENCE [LARGE SCALE GENOMIC DNA]</scope>
</reference>
<dbReference type="PANTHER" id="PTHR10587">
    <property type="entry name" value="GLYCOSYL TRANSFERASE-RELATED"/>
    <property type="match status" value="1"/>
</dbReference>
<dbReference type="Gene3D" id="3.40.80.10">
    <property type="entry name" value="Peptidoglycan recognition protein-like"/>
    <property type="match status" value="1"/>
</dbReference>
<dbReference type="GO" id="GO:0009253">
    <property type="term" value="P:peptidoglycan catabolic process"/>
    <property type="evidence" value="ECO:0007669"/>
    <property type="project" value="InterPro"/>
</dbReference>
<dbReference type="Proteomes" id="UP000053469">
    <property type="component" value="Unassembled WGS sequence"/>
</dbReference>
<dbReference type="SUPFAM" id="SSF88713">
    <property type="entry name" value="Glycoside hydrolase/deacetylase"/>
    <property type="match status" value="1"/>
</dbReference>
<dbReference type="CDD" id="cd10917">
    <property type="entry name" value="CE4_NodB_like_6s_7s"/>
    <property type="match status" value="1"/>
</dbReference>
<evidence type="ECO:0000313" key="3">
    <source>
        <dbReference type="Proteomes" id="UP000053469"/>
    </source>
</evidence>